<dbReference type="Proteomes" id="UP000198992">
    <property type="component" value="Unassembled WGS sequence"/>
</dbReference>
<name>A0A1H4WWX7_9BRAD</name>
<sequence length="59" mass="6504">MLDFKGYAKSFCKVDAPAFIEDRGMLQALRVPGGPRRMVSLAEVHAFCGVGARFLIMVE</sequence>
<dbReference type="RefSeq" id="WP_092116846.1">
    <property type="nucleotide sequence ID" value="NZ_FNTH01000001.1"/>
</dbReference>
<dbReference type="AlphaFoldDB" id="A0A1H4WWX7"/>
<accession>A0A1H4WWX7</accession>
<proteinExistence type="predicted"/>
<protein>
    <submittedName>
        <fullName evidence="1">Uncharacterized protein</fullName>
    </submittedName>
</protein>
<gene>
    <name evidence="1" type="ORF">SAMN05444164_3270</name>
</gene>
<evidence type="ECO:0000313" key="2">
    <source>
        <dbReference type="Proteomes" id="UP000198992"/>
    </source>
</evidence>
<dbReference type="OrthoDB" id="9810501at2"/>
<evidence type="ECO:0000313" key="1">
    <source>
        <dbReference type="EMBL" id="SEC97540.1"/>
    </source>
</evidence>
<reference evidence="1 2" key="1">
    <citation type="submission" date="2016-10" db="EMBL/GenBank/DDBJ databases">
        <authorList>
            <person name="de Groot N.N."/>
        </authorList>
    </citation>
    <scope>NUCLEOTIDE SEQUENCE [LARGE SCALE GENOMIC DNA]</scope>
    <source>
        <strain evidence="1 2">MT12</strain>
    </source>
</reference>
<organism evidence="1 2">
    <name type="scientific">Bradyrhizobium erythrophlei</name>
    <dbReference type="NCBI Taxonomy" id="1437360"/>
    <lineage>
        <taxon>Bacteria</taxon>
        <taxon>Pseudomonadati</taxon>
        <taxon>Pseudomonadota</taxon>
        <taxon>Alphaproteobacteria</taxon>
        <taxon>Hyphomicrobiales</taxon>
        <taxon>Nitrobacteraceae</taxon>
        <taxon>Bradyrhizobium</taxon>
    </lineage>
</organism>
<dbReference type="EMBL" id="FNTH01000001">
    <property type="protein sequence ID" value="SEC97540.1"/>
    <property type="molecule type" value="Genomic_DNA"/>
</dbReference>